<gene>
    <name evidence="6" type="ORF">M3P05_14940</name>
</gene>
<dbReference type="RefSeq" id="WP_249700667.1">
    <property type="nucleotide sequence ID" value="NZ_JAMFLX010000021.1"/>
</dbReference>
<sequence>MPECAALVQPLIDRLKLVTPGDEVCRLFHGRGGTLAGFEQLTVDWYPPVLLVTAFKSQTPGLIEDLQQELSGLWEDIWKFDGEMNLVFQQRGREGARTEVLSGAVPETHYVQEHGCKYVVHLLRGQNHGLFLDMRNGRKWVQSNAKERKVLNLFSYTCAFSVAAMTGGADETVNIDMSKGALATGRQNHQLNGIDAGVRLLGHDIFKSWGKLRKLGPYDLVIADPPSHQKGSFVATKDYARLLRKLPELITAGGDVLLCLNAPELSRKFLMDQVAAECPGLQFIQQLDNPEIFEDIDPDRALKVLLYRRESRL</sequence>
<dbReference type="Gene3D" id="3.40.50.150">
    <property type="entry name" value="Vaccinia Virus protein VP39"/>
    <property type="match status" value="1"/>
</dbReference>
<evidence type="ECO:0000313" key="6">
    <source>
        <dbReference type="EMBL" id="MCL6271220.1"/>
    </source>
</evidence>
<evidence type="ECO:0000256" key="3">
    <source>
        <dbReference type="ARBA" id="ARBA00022679"/>
    </source>
</evidence>
<proteinExistence type="predicted"/>
<feature type="domain" description="S-adenosylmethionine-dependent methyltransferase" evidence="5">
    <location>
        <begin position="26"/>
        <end position="308"/>
    </location>
</feature>
<keyword evidence="7" id="KW-1185">Reference proteome</keyword>
<evidence type="ECO:0000313" key="7">
    <source>
        <dbReference type="Proteomes" id="UP001203338"/>
    </source>
</evidence>
<comment type="caution">
    <text evidence="6">The sequence shown here is derived from an EMBL/GenBank/DDBJ whole genome shotgun (WGS) entry which is preliminary data.</text>
</comment>
<keyword evidence="1" id="KW-0698">rRNA processing</keyword>
<name>A0ABT0PIJ7_9GAMM</name>
<evidence type="ECO:0000256" key="1">
    <source>
        <dbReference type="ARBA" id="ARBA00022552"/>
    </source>
</evidence>
<dbReference type="Pfam" id="PF10672">
    <property type="entry name" value="Methyltrans_SAM"/>
    <property type="match status" value="1"/>
</dbReference>
<dbReference type="PANTHER" id="PTHR43042">
    <property type="entry name" value="SAM-DEPENDENT METHYLTRANSFERASE"/>
    <property type="match status" value="1"/>
</dbReference>
<dbReference type="InterPro" id="IPR029063">
    <property type="entry name" value="SAM-dependent_MTases_sf"/>
</dbReference>
<dbReference type="InterPro" id="IPR019614">
    <property type="entry name" value="SAM-dep_methyl-trfase"/>
</dbReference>
<evidence type="ECO:0000259" key="5">
    <source>
        <dbReference type="Pfam" id="PF10672"/>
    </source>
</evidence>
<keyword evidence="3" id="KW-0808">Transferase</keyword>
<dbReference type="EMBL" id="JAMFLX010000021">
    <property type="protein sequence ID" value="MCL6271220.1"/>
    <property type="molecule type" value="Genomic_DNA"/>
</dbReference>
<keyword evidence="4" id="KW-0949">S-adenosyl-L-methionine</keyword>
<evidence type="ECO:0000256" key="2">
    <source>
        <dbReference type="ARBA" id="ARBA00022603"/>
    </source>
</evidence>
<dbReference type="PANTHER" id="PTHR43042:SF3">
    <property type="entry name" value="RIBOSOMAL RNA LARGE SUBUNIT METHYLTRANSFERASE YWBD-RELATED"/>
    <property type="match status" value="1"/>
</dbReference>
<dbReference type="GO" id="GO:0008168">
    <property type="term" value="F:methyltransferase activity"/>
    <property type="evidence" value="ECO:0007669"/>
    <property type="project" value="UniProtKB-KW"/>
</dbReference>
<keyword evidence="2 6" id="KW-0489">Methyltransferase</keyword>
<reference evidence="6 7" key="1">
    <citation type="submission" date="2022-05" db="EMBL/GenBank/DDBJ databases">
        <authorList>
            <person name="Park J.-S."/>
        </authorList>
    </citation>
    <scope>NUCLEOTIDE SEQUENCE [LARGE SCALE GENOMIC DNA]</scope>
    <source>
        <strain evidence="6 7">2012CJ34-2</strain>
    </source>
</reference>
<evidence type="ECO:0000256" key="4">
    <source>
        <dbReference type="ARBA" id="ARBA00022691"/>
    </source>
</evidence>
<organism evidence="6 7">
    <name type="scientific">Parendozoicomonas callyspongiae</name>
    <dbReference type="NCBI Taxonomy" id="2942213"/>
    <lineage>
        <taxon>Bacteria</taxon>
        <taxon>Pseudomonadati</taxon>
        <taxon>Pseudomonadota</taxon>
        <taxon>Gammaproteobacteria</taxon>
        <taxon>Oceanospirillales</taxon>
        <taxon>Endozoicomonadaceae</taxon>
        <taxon>Parendozoicomonas</taxon>
    </lineage>
</organism>
<dbReference type="CDD" id="cd02440">
    <property type="entry name" value="AdoMet_MTases"/>
    <property type="match status" value="1"/>
</dbReference>
<dbReference type="SUPFAM" id="SSF53335">
    <property type="entry name" value="S-adenosyl-L-methionine-dependent methyltransferases"/>
    <property type="match status" value="1"/>
</dbReference>
<accession>A0ABT0PIJ7</accession>
<dbReference type="GO" id="GO:0032259">
    <property type="term" value="P:methylation"/>
    <property type="evidence" value="ECO:0007669"/>
    <property type="project" value="UniProtKB-KW"/>
</dbReference>
<dbReference type="Proteomes" id="UP001203338">
    <property type="component" value="Unassembled WGS sequence"/>
</dbReference>
<protein>
    <submittedName>
        <fullName evidence="6">Class I SAM-dependent methyltransferase</fullName>
    </submittedName>
</protein>